<protein>
    <submittedName>
        <fullName evidence="1">FecR family protein</fullName>
    </submittedName>
</protein>
<dbReference type="Proteomes" id="UP000266644">
    <property type="component" value="Unassembled WGS sequence"/>
</dbReference>
<dbReference type="InterPro" id="IPR032508">
    <property type="entry name" value="FecR_C"/>
</dbReference>
<accession>A0A396C452</accession>
<proteinExistence type="predicted"/>
<dbReference type="PANTHER" id="PTHR30273:SF2">
    <property type="entry name" value="PROTEIN FECR"/>
    <property type="match status" value="1"/>
</dbReference>
<evidence type="ECO:0000313" key="1">
    <source>
        <dbReference type="EMBL" id="RHH16141.1"/>
    </source>
</evidence>
<dbReference type="InterPro" id="IPR006860">
    <property type="entry name" value="FecR"/>
</dbReference>
<dbReference type="InterPro" id="IPR012373">
    <property type="entry name" value="Ferrdict_sens_TM"/>
</dbReference>
<dbReference type="Gene3D" id="3.55.50.30">
    <property type="match status" value="1"/>
</dbReference>
<organism evidence="1 2">
    <name type="scientific">Bacteroides fragilis</name>
    <dbReference type="NCBI Taxonomy" id="817"/>
    <lineage>
        <taxon>Bacteria</taxon>
        <taxon>Pseudomonadati</taxon>
        <taxon>Bacteroidota</taxon>
        <taxon>Bacteroidia</taxon>
        <taxon>Bacteroidales</taxon>
        <taxon>Bacteroidaceae</taxon>
        <taxon>Bacteroides</taxon>
    </lineage>
</organism>
<gene>
    <name evidence="1" type="ORF">DW228_01700</name>
</gene>
<dbReference type="GO" id="GO:0016989">
    <property type="term" value="F:sigma factor antagonist activity"/>
    <property type="evidence" value="ECO:0007669"/>
    <property type="project" value="TreeGrafter"/>
</dbReference>
<dbReference type="Gene3D" id="2.60.120.1440">
    <property type="match status" value="1"/>
</dbReference>
<dbReference type="EMBL" id="QRJE01000002">
    <property type="protein sequence ID" value="RHH16141.1"/>
    <property type="molecule type" value="Genomic_DNA"/>
</dbReference>
<comment type="caution">
    <text evidence="1">The sequence shown here is derived from an EMBL/GenBank/DDBJ whole genome shotgun (WGS) entry which is preliminary data.</text>
</comment>
<dbReference type="Pfam" id="PF04773">
    <property type="entry name" value="FecR"/>
    <property type="match status" value="1"/>
</dbReference>
<dbReference type="RefSeq" id="WP_005812045.1">
    <property type="nucleotide sequence ID" value="NZ_CABJEQ010000003.1"/>
</dbReference>
<evidence type="ECO:0000313" key="2">
    <source>
        <dbReference type="Proteomes" id="UP000266644"/>
    </source>
</evidence>
<reference evidence="1 2" key="1">
    <citation type="submission" date="2018-08" db="EMBL/GenBank/DDBJ databases">
        <title>A genome reference for cultivated species of the human gut microbiota.</title>
        <authorList>
            <person name="Zou Y."/>
            <person name="Xue W."/>
            <person name="Luo G."/>
        </authorList>
    </citation>
    <scope>NUCLEOTIDE SEQUENCE [LARGE SCALE GENOMIC DNA]</scope>
    <source>
        <strain evidence="1 2">AM18-6</strain>
    </source>
</reference>
<sequence length="305" mass="35027">MDKKTDKDYQFILQQTSLLNKANAYATQKNWEALERKIHKVELHTKLFLWMRNAAAILTFPLLMASLYLWNNSSFSPLAEEWIEITSAKGLVSKIVLPDSSIVWLNSASTLRYPRIFTGNHREVSLNGEAYFRVKADKKNRFDVNMPQEVTISAYGTEFNVASYKNSTFIEAVLAKGSIEIQKNHASKVILKEGEKAMFNKANGTITVKPADMEKATSWREGKLVFRRTGLKELLEKLARRYNVDFIVQGNSLANYEFSATFIDESLIEILDILCYTAPMSYQIEPIKDLGDYTYQRRKIIVKIH</sequence>
<name>A0A396C452_BACFG</name>
<dbReference type="Pfam" id="PF16344">
    <property type="entry name" value="FecR_C"/>
    <property type="match status" value="1"/>
</dbReference>
<dbReference type="PANTHER" id="PTHR30273">
    <property type="entry name" value="PERIPLASMIC SIGNAL SENSOR AND SIGMA FACTOR ACTIVATOR FECR-RELATED"/>
    <property type="match status" value="1"/>
</dbReference>
<dbReference type="AlphaFoldDB" id="A0A396C452"/>
<dbReference type="PIRSF" id="PIRSF018266">
    <property type="entry name" value="FecR"/>
    <property type="match status" value="1"/>
</dbReference>